<dbReference type="AlphaFoldDB" id="A0A5D2UV29"/>
<dbReference type="EMBL" id="CM017653">
    <property type="protein sequence ID" value="TYI81291.1"/>
    <property type="molecule type" value="Genomic_DNA"/>
</dbReference>
<accession>A0A5D2UV29</accession>
<proteinExistence type="predicted"/>
<evidence type="ECO:0000313" key="1">
    <source>
        <dbReference type="EMBL" id="TYI81291.1"/>
    </source>
</evidence>
<name>A0A5D2UV29_GOSMU</name>
<dbReference type="Proteomes" id="UP000323597">
    <property type="component" value="Chromosome D05"/>
</dbReference>
<gene>
    <name evidence="1" type="ORF">E1A91_D05G144600v1</name>
</gene>
<keyword evidence="2" id="KW-1185">Reference proteome</keyword>
<reference evidence="1 2" key="1">
    <citation type="submission" date="2019-07" db="EMBL/GenBank/DDBJ databases">
        <title>WGS assembly of Gossypium mustelinum.</title>
        <authorList>
            <person name="Chen Z.J."/>
            <person name="Sreedasyam A."/>
            <person name="Ando A."/>
            <person name="Song Q."/>
            <person name="De L."/>
            <person name="Hulse-Kemp A."/>
            <person name="Ding M."/>
            <person name="Ye W."/>
            <person name="Kirkbride R."/>
            <person name="Jenkins J."/>
            <person name="Plott C."/>
            <person name="Lovell J."/>
            <person name="Lin Y.-M."/>
            <person name="Vaughn R."/>
            <person name="Liu B."/>
            <person name="Li W."/>
            <person name="Simpson S."/>
            <person name="Scheffler B."/>
            <person name="Saski C."/>
            <person name="Grover C."/>
            <person name="Hu G."/>
            <person name="Conover J."/>
            <person name="Carlson J."/>
            <person name="Shu S."/>
            <person name="Boston L."/>
            <person name="Williams M."/>
            <person name="Peterson D."/>
            <person name="Mcgee K."/>
            <person name="Jones D."/>
            <person name="Wendel J."/>
            <person name="Stelly D."/>
            <person name="Grimwood J."/>
            <person name="Schmutz J."/>
        </authorList>
    </citation>
    <scope>NUCLEOTIDE SEQUENCE [LARGE SCALE GENOMIC DNA]</scope>
    <source>
        <strain evidence="1">1408120.09</strain>
    </source>
</reference>
<sequence>MVMILGAVLFDERYPICFFPPLGRDKCYLLKEHATRFWKQTACISSDMVFFCTFSLPCNSSN</sequence>
<evidence type="ECO:0000313" key="2">
    <source>
        <dbReference type="Proteomes" id="UP000323597"/>
    </source>
</evidence>
<protein>
    <submittedName>
        <fullName evidence="1">Uncharacterized protein</fullName>
    </submittedName>
</protein>
<organism evidence="1 2">
    <name type="scientific">Gossypium mustelinum</name>
    <name type="common">Cotton</name>
    <name type="synonym">Gossypium caicoense</name>
    <dbReference type="NCBI Taxonomy" id="34275"/>
    <lineage>
        <taxon>Eukaryota</taxon>
        <taxon>Viridiplantae</taxon>
        <taxon>Streptophyta</taxon>
        <taxon>Embryophyta</taxon>
        <taxon>Tracheophyta</taxon>
        <taxon>Spermatophyta</taxon>
        <taxon>Magnoliopsida</taxon>
        <taxon>eudicotyledons</taxon>
        <taxon>Gunneridae</taxon>
        <taxon>Pentapetalae</taxon>
        <taxon>rosids</taxon>
        <taxon>malvids</taxon>
        <taxon>Malvales</taxon>
        <taxon>Malvaceae</taxon>
        <taxon>Malvoideae</taxon>
        <taxon>Gossypium</taxon>
    </lineage>
</organism>